<reference evidence="2 3" key="1">
    <citation type="journal article" date="2016" name="PLoS Pathog.">
        <title>Biosynthesis of antibiotic leucinostatins in bio-control fungus Purpureocillium lilacinum and their inhibition on phytophthora revealed by genome mining.</title>
        <authorList>
            <person name="Wang G."/>
            <person name="Liu Z."/>
            <person name="Lin R."/>
            <person name="Li E."/>
            <person name="Mao Z."/>
            <person name="Ling J."/>
            <person name="Yang Y."/>
            <person name="Yin W.B."/>
            <person name="Xie B."/>
        </authorList>
    </citation>
    <scope>NUCLEOTIDE SEQUENCE [LARGE SCALE GENOMIC DNA]</scope>
    <source>
        <strain evidence="2">170</strain>
    </source>
</reference>
<feature type="region of interest" description="Disordered" evidence="1">
    <location>
        <begin position="70"/>
        <end position="115"/>
    </location>
</feature>
<protein>
    <submittedName>
        <fullName evidence="2">Uncharacterized protein</fullName>
    </submittedName>
</protein>
<gene>
    <name evidence="2" type="ORF">VFPPC_15242</name>
</gene>
<comment type="caution">
    <text evidence="2">The sequence shown here is derived from an EMBL/GenBank/DDBJ whole genome shotgun (WGS) entry which is preliminary data.</text>
</comment>
<evidence type="ECO:0000256" key="1">
    <source>
        <dbReference type="SAM" id="MobiDB-lite"/>
    </source>
</evidence>
<dbReference type="EMBL" id="LSBJ02000001">
    <property type="protein sequence ID" value="OAQ73046.1"/>
    <property type="molecule type" value="Genomic_DNA"/>
</dbReference>
<evidence type="ECO:0000313" key="3">
    <source>
        <dbReference type="Proteomes" id="UP000078397"/>
    </source>
</evidence>
<dbReference type="RefSeq" id="XP_018149129.1">
    <property type="nucleotide sequence ID" value="XM_018292995.1"/>
</dbReference>
<proteinExistence type="predicted"/>
<organism evidence="2 3">
    <name type="scientific">Pochonia chlamydosporia 170</name>
    <dbReference type="NCBI Taxonomy" id="1380566"/>
    <lineage>
        <taxon>Eukaryota</taxon>
        <taxon>Fungi</taxon>
        <taxon>Dikarya</taxon>
        <taxon>Ascomycota</taxon>
        <taxon>Pezizomycotina</taxon>
        <taxon>Sordariomycetes</taxon>
        <taxon>Hypocreomycetidae</taxon>
        <taxon>Hypocreales</taxon>
        <taxon>Clavicipitaceae</taxon>
        <taxon>Pochonia</taxon>
    </lineage>
</organism>
<dbReference type="AlphaFoldDB" id="A0A179G5F0"/>
<sequence>MHYCMINGGLCPIYYIQSSHRLGPSSRLGLSVDSQSYKMHQTLLRPLPAIPILGLQFDKLGDALAIAPNPESVPPMNAMSEKMTSTKAKARPASGPNHGGLTKRKNKKENEQHKA</sequence>
<evidence type="ECO:0000313" key="2">
    <source>
        <dbReference type="EMBL" id="OAQ73046.1"/>
    </source>
</evidence>
<dbReference type="Proteomes" id="UP000078397">
    <property type="component" value="Unassembled WGS sequence"/>
</dbReference>
<dbReference type="GeneID" id="28856989"/>
<dbReference type="KEGG" id="pchm:VFPPC_15242"/>
<name>A0A179G5F0_METCM</name>
<accession>A0A179G5F0</accession>
<keyword evidence="3" id="KW-1185">Reference proteome</keyword>